<organism evidence="1 2">
    <name type="scientific">Eretmocerus hayati</name>
    <dbReference type="NCBI Taxonomy" id="131215"/>
    <lineage>
        <taxon>Eukaryota</taxon>
        <taxon>Metazoa</taxon>
        <taxon>Ecdysozoa</taxon>
        <taxon>Arthropoda</taxon>
        <taxon>Hexapoda</taxon>
        <taxon>Insecta</taxon>
        <taxon>Pterygota</taxon>
        <taxon>Neoptera</taxon>
        <taxon>Endopterygota</taxon>
        <taxon>Hymenoptera</taxon>
        <taxon>Apocrita</taxon>
        <taxon>Proctotrupomorpha</taxon>
        <taxon>Chalcidoidea</taxon>
        <taxon>Aphelinidae</taxon>
        <taxon>Aphelininae</taxon>
        <taxon>Eretmocerus</taxon>
    </lineage>
</organism>
<evidence type="ECO:0000313" key="1">
    <source>
        <dbReference type="EMBL" id="KAJ8667061.1"/>
    </source>
</evidence>
<sequence>MHGKLGLKASRGSGGRGTARTLSCIKSEKDVELMQKGVRLNSGFCFSNTSGGSKFANRINLAAKAGVRSNGTFVSFSSERAPSGVVLLTPEYKYIRACLDEIKLWGPDYYKICDTYLKEGNLLGESWDCGKRRLGVLWKLCYKSNQLHG</sequence>
<proteinExistence type="predicted"/>
<dbReference type="EMBL" id="CM056744">
    <property type="protein sequence ID" value="KAJ8667061.1"/>
    <property type="molecule type" value="Genomic_DNA"/>
</dbReference>
<accession>A0ACC2N8N3</accession>
<keyword evidence="2" id="KW-1185">Reference proteome</keyword>
<comment type="caution">
    <text evidence="1">The sequence shown here is derived from an EMBL/GenBank/DDBJ whole genome shotgun (WGS) entry which is preliminary data.</text>
</comment>
<evidence type="ECO:0000313" key="2">
    <source>
        <dbReference type="Proteomes" id="UP001239111"/>
    </source>
</evidence>
<name>A0ACC2N8N3_9HYME</name>
<gene>
    <name evidence="1" type="ORF">QAD02_008723</name>
</gene>
<protein>
    <submittedName>
        <fullName evidence="1">Uncharacterized protein</fullName>
    </submittedName>
</protein>
<dbReference type="Proteomes" id="UP001239111">
    <property type="component" value="Chromosome 4"/>
</dbReference>
<reference evidence="1" key="1">
    <citation type="submission" date="2023-04" db="EMBL/GenBank/DDBJ databases">
        <title>A chromosome-level genome assembly of the parasitoid wasp Eretmocerus hayati.</title>
        <authorList>
            <person name="Zhong Y."/>
            <person name="Liu S."/>
            <person name="Liu Y."/>
        </authorList>
    </citation>
    <scope>NUCLEOTIDE SEQUENCE</scope>
    <source>
        <strain evidence="1">ZJU_SS_LIU_2023</strain>
    </source>
</reference>